<feature type="compositionally biased region" description="Low complexity" evidence="1">
    <location>
        <begin position="10"/>
        <end position="20"/>
    </location>
</feature>
<dbReference type="Pfam" id="PF12849">
    <property type="entry name" value="PBP_like_2"/>
    <property type="match status" value="1"/>
</dbReference>
<dbReference type="AlphaFoldDB" id="A0AAI8YU99"/>
<accession>A0AAI8YU99</accession>
<name>A0AAI8YU99_9PEZI</name>
<dbReference type="PANTHER" id="PTHR37945">
    <property type="entry name" value="EXTRACELLULAR TUNGSTATE BINDING PROTEIN"/>
    <property type="match status" value="1"/>
</dbReference>
<dbReference type="PANTHER" id="PTHR37945:SF1">
    <property type="entry name" value="EXTRACELLULAR TUNGSTATE BINDING PROTEIN"/>
    <property type="match status" value="1"/>
</dbReference>
<protein>
    <recommendedName>
        <fullName evidence="2">PBP domain-containing protein</fullName>
    </recommendedName>
</protein>
<reference evidence="3" key="1">
    <citation type="submission" date="2023-11" db="EMBL/GenBank/DDBJ databases">
        <authorList>
            <person name="Alioto T."/>
            <person name="Alioto T."/>
            <person name="Gomez Garrido J."/>
        </authorList>
    </citation>
    <scope>NUCLEOTIDE SEQUENCE</scope>
</reference>
<comment type="caution">
    <text evidence="3">The sequence shown here is derived from an EMBL/GenBank/DDBJ whole genome shotgun (WGS) entry which is preliminary data.</text>
</comment>
<proteinExistence type="predicted"/>
<organism evidence="3 4">
    <name type="scientific">Lecanosticta acicola</name>
    <dbReference type="NCBI Taxonomy" id="111012"/>
    <lineage>
        <taxon>Eukaryota</taxon>
        <taxon>Fungi</taxon>
        <taxon>Dikarya</taxon>
        <taxon>Ascomycota</taxon>
        <taxon>Pezizomycotina</taxon>
        <taxon>Dothideomycetes</taxon>
        <taxon>Dothideomycetidae</taxon>
        <taxon>Mycosphaerellales</taxon>
        <taxon>Mycosphaerellaceae</taxon>
        <taxon>Lecanosticta</taxon>
    </lineage>
</organism>
<dbReference type="Proteomes" id="UP001296104">
    <property type="component" value="Unassembled WGS sequence"/>
</dbReference>
<evidence type="ECO:0000313" key="3">
    <source>
        <dbReference type="EMBL" id="CAK3879001.1"/>
    </source>
</evidence>
<dbReference type="InterPro" id="IPR052738">
    <property type="entry name" value="ABC-Tungstate_binding"/>
</dbReference>
<dbReference type="InterPro" id="IPR024370">
    <property type="entry name" value="PBP_domain"/>
</dbReference>
<sequence length="332" mass="35761">MSENEFMNGSSSLSPSTSVSDPWISRFASSALQGQSNGPAGSDSIITKVVESYGNPSKPICFNIGNGGAGYTGILKSLTDAYISERQKDFRVGWVPNHSRHSQIALLANVVQLALTYEPENEDLAVQEGWCSKVGRVFNDHFLLAGPAVDVDSRSATALLRSIAESGRKTGPGSQSRAYVFLSRGDGSATFAKENSLFRAAQVDMSAVVKTHPCTPYEALVQAEKEQAFLLTDRATFLTAKRDHAIPSLRVHVEGGEQLLNPCSALVRSPTLWKDRRGLTADDEALAFARWLCGPLAQSIVAAYGSDWNLGKPLFTVAAQDDFVKDDLLATS</sequence>
<evidence type="ECO:0000256" key="1">
    <source>
        <dbReference type="SAM" id="MobiDB-lite"/>
    </source>
</evidence>
<evidence type="ECO:0000259" key="2">
    <source>
        <dbReference type="Pfam" id="PF12849"/>
    </source>
</evidence>
<dbReference type="EMBL" id="CAVMBE010000009">
    <property type="protein sequence ID" value="CAK3879001.1"/>
    <property type="molecule type" value="Genomic_DNA"/>
</dbReference>
<keyword evidence="4" id="KW-1185">Reference proteome</keyword>
<evidence type="ECO:0000313" key="4">
    <source>
        <dbReference type="Proteomes" id="UP001296104"/>
    </source>
</evidence>
<feature type="domain" description="PBP" evidence="2">
    <location>
        <begin position="73"/>
        <end position="292"/>
    </location>
</feature>
<dbReference type="Gene3D" id="3.40.190.10">
    <property type="entry name" value="Periplasmic binding protein-like II"/>
    <property type="match status" value="2"/>
</dbReference>
<feature type="region of interest" description="Disordered" evidence="1">
    <location>
        <begin position="1"/>
        <end position="20"/>
    </location>
</feature>
<gene>
    <name evidence="3" type="ORF">LECACI_7A002109</name>
</gene>